<proteinExistence type="predicted"/>
<keyword evidence="4" id="KW-1185">Reference proteome</keyword>
<dbReference type="SUPFAM" id="SSF50370">
    <property type="entry name" value="Ricin B-like lectins"/>
    <property type="match status" value="1"/>
</dbReference>
<dbReference type="Proteomes" id="UP000320888">
    <property type="component" value="Unassembled WGS sequence"/>
</dbReference>
<evidence type="ECO:0000259" key="2">
    <source>
        <dbReference type="SMART" id="SM00458"/>
    </source>
</evidence>
<dbReference type="InterPro" id="IPR000772">
    <property type="entry name" value="Ricin_B_lectin"/>
</dbReference>
<gene>
    <name evidence="3" type="ORF">FNZ23_02165</name>
</gene>
<accession>A0A553ZR98</accession>
<evidence type="ECO:0000313" key="3">
    <source>
        <dbReference type="EMBL" id="TSB43885.1"/>
    </source>
</evidence>
<sequence length="138" mass="14880">MCWTSWPGERSRACALARPRRVPVPEPPPEPGEEPNCQTYAEDQPWHHHDNGSLSTIGRCLDIEGNGTADGTPVQLWECNGVGGQVWRQHADGALVNPRSGRCLEAPGGATANGTRLRIADCDGSTAQKFRLNLPKSG</sequence>
<dbReference type="InterPro" id="IPR035992">
    <property type="entry name" value="Ricin_B-like_lectins"/>
</dbReference>
<feature type="domain" description="Ricin B lectin" evidence="2">
    <location>
        <begin position="6"/>
        <end position="133"/>
    </location>
</feature>
<name>A0A553ZR98_9ACTN</name>
<evidence type="ECO:0000256" key="1">
    <source>
        <dbReference type="SAM" id="MobiDB-lite"/>
    </source>
</evidence>
<reference evidence="3 4" key="1">
    <citation type="submission" date="2019-07" db="EMBL/GenBank/DDBJ databases">
        <title>Draft genome for Streptomyces benahoarensis MZ03-48.</title>
        <authorList>
            <person name="Gonzalez-Pimentel J.L."/>
        </authorList>
    </citation>
    <scope>NUCLEOTIDE SEQUENCE [LARGE SCALE GENOMIC DNA]</scope>
    <source>
        <strain evidence="3 4">MZ03-48</strain>
    </source>
</reference>
<evidence type="ECO:0000313" key="4">
    <source>
        <dbReference type="Proteomes" id="UP000320888"/>
    </source>
</evidence>
<dbReference type="AlphaFoldDB" id="A0A553ZR98"/>
<organism evidence="3 4">
    <name type="scientific">Streptomyces benahoarensis</name>
    <dbReference type="NCBI Taxonomy" id="2595054"/>
    <lineage>
        <taxon>Bacteria</taxon>
        <taxon>Bacillati</taxon>
        <taxon>Actinomycetota</taxon>
        <taxon>Actinomycetes</taxon>
        <taxon>Kitasatosporales</taxon>
        <taxon>Streptomycetaceae</taxon>
        <taxon>Streptomyces</taxon>
    </lineage>
</organism>
<dbReference type="Gene3D" id="2.80.10.50">
    <property type="match status" value="1"/>
</dbReference>
<dbReference type="Pfam" id="PF00652">
    <property type="entry name" value="Ricin_B_lectin"/>
    <property type="match status" value="1"/>
</dbReference>
<dbReference type="EMBL" id="VKLS01000009">
    <property type="protein sequence ID" value="TSB43885.1"/>
    <property type="molecule type" value="Genomic_DNA"/>
</dbReference>
<dbReference type="SMART" id="SM00458">
    <property type="entry name" value="RICIN"/>
    <property type="match status" value="1"/>
</dbReference>
<dbReference type="PROSITE" id="PS50231">
    <property type="entry name" value="RICIN_B_LECTIN"/>
    <property type="match status" value="1"/>
</dbReference>
<comment type="caution">
    <text evidence="3">The sequence shown here is derived from an EMBL/GenBank/DDBJ whole genome shotgun (WGS) entry which is preliminary data.</text>
</comment>
<dbReference type="OrthoDB" id="3296611at2"/>
<feature type="region of interest" description="Disordered" evidence="1">
    <location>
        <begin position="19"/>
        <end position="49"/>
    </location>
</feature>
<protein>
    <submittedName>
        <fullName evidence="3">RICIN domain-containing protein</fullName>
    </submittedName>
</protein>